<keyword evidence="4" id="KW-1185">Reference proteome</keyword>
<evidence type="ECO:0000256" key="1">
    <source>
        <dbReference type="SAM" id="Phobius"/>
    </source>
</evidence>
<evidence type="ECO:0000313" key="2">
    <source>
        <dbReference type="EMBL" id="AXR77432.1"/>
    </source>
</evidence>
<keyword evidence="1" id="KW-0812">Transmembrane</keyword>
<accession>A0A346PSV2</accession>
<organism evidence="2 5">
    <name type="scientific">Natrarchaeobaculum sulfurireducens</name>
    <dbReference type="NCBI Taxonomy" id="2044521"/>
    <lineage>
        <taxon>Archaea</taxon>
        <taxon>Methanobacteriati</taxon>
        <taxon>Methanobacteriota</taxon>
        <taxon>Stenosarchaea group</taxon>
        <taxon>Halobacteria</taxon>
        <taxon>Halobacteriales</taxon>
        <taxon>Natrialbaceae</taxon>
        <taxon>Natrarchaeobaculum</taxon>
    </lineage>
</organism>
<reference evidence="5" key="1">
    <citation type="submission" date="2017-10" db="EMBL/GenBank/DDBJ databases">
        <title>Phenotypic and genomic properties of facultatively anaerobic sulfur-reducing natronoarchaea from hypersaline soda lakes.</title>
        <authorList>
            <person name="Sorokin D.Y."/>
            <person name="Kublanov I.V."/>
            <person name="Roman P."/>
            <person name="Sinninghe Damste J.S."/>
            <person name="Golyshin P.N."/>
            <person name="Rojo D."/>
            <person name="Ciordia S."/>
            <person name="Mena Md.C."/>
            <person name="Ferrer M."/>
            <person name="Messina E."/>
            <person name="Smedile F."/>
            <person name="La Spada G."/>
            <person name="La Cono V."/>
            <person name="Yakimov M.M."/>
        </authorList>
    </citation>
    <scope>NUCLEOTIDE SEQUENCE [LARGE SCALE GENOMIC DNA]</scope>
    <source>
        <strain evidence="5">AArc1</strain>
    </source>
</reference>
<evidence type="ECO:0000313" key="3">
    <source>
        <dbReference type="EMBL" id="AXR82597.1"/>
    </source>
</evidence>
<name>A0A346PD37_9EURY</name>
<dbReference type="EMBL" id="CP024047">
    <property type="protein sequence ID" value="AXR77432.1"/>
    <property type="molecule type" value="Genomic_DNA"/>
</dbReference>
<dbReference type="EMBL" id="CP027033">
    <property type="protein sequence ID" value="AXR82597.1"/>
    <property type="molecule type" value="Genomic_DNA"/>
</dbReference>
<dbReference type="KEGG" id="nan:AArc1_1091"/>
<accession>A0A346PD37</accession>
<reference evidence="2" key="3">
    <citation type="journal article" date="2019" name="Int. J. Syst. Evol. Microbiol.">
        <title>Natronolimnobius sulfurireducens sp. nov. and Halalkaliarchaeum desulfuricum gen. nov., sp. nov., the first sulfur-respiring alkaliphilic haloarchaea from hypersaline alkaline lakes.</title>
        <authorList>
            <person name="Sorokin D.Y."/>
            <person name="Yakimov M."/>
            <person name="Messina E."/>
            <person name="Merkel A.Y."/>
            <person name="Bale N.J."/>
            <person name="Sinninghe Damste J.S."/>
        </authorList>
    </citation>
    <scope>NUCLEOTIDE SEQUENCE</scope>
    <source>
        <strain evidence="3">AArc-Mg</strain>
        <strain evidence="2">AArc1</strain>
    </source>
</reference>
<protein>
    <submittedName>
        <fullName evidence="2">Uncharacterized protein</fullName>
    </submittedName>
</protein>
<dbReference type="AlphaFoldDB" id="A0A346PD37"/>
<gene>
    <name evidence="2" type="ORF">AArc1_1091</name>
    <name evidence="3" type="ORF">AArcMg_2607</name>
</gene>
<sequence>MVGWVPYALVWYLLGRRLSSPERLPNMRAADAGLAFVLVSLLASLGLDAWGVTPELVPEAHALQAVGIFVGLALLGWGIGRRSKALSRAA</sequence>
<dbReference type="Proteomes" id="UP000258707">
    <property type="component" value="Chromosome"/>
</dbReference>
<feature type="transmembrane region" description="Helical" evidence="1">
    <location>
        <begin position="32"/>
        <end position="50"/>
    </location>
</feature>
<keyword evidence="1" id="KW-0472">Membrane</keyword>
<reference evidence="4" key="2">
    <citation type="submission" date="2018-02" db="EMBL/GenBank/DDBJ databases">
        <title>Phenotypic and genomic properties of facultatively anaerobic sulfur-reducing natronoarchaea from hypersaline soda lakes.</title>
        <authorList>
            <person name="Sorokin D.Y."/>
            <person name="Kublanov I.V."/>
            <person name="Roman P."/>
            <person name="Sinninghe Damste J.S."/>
            <person name="Golyshin P.N."/>
            <person name="Rojo D."/>
            <person name="Ciordia S."/>
            <person name="Mena M.D.C."/>
            <person name="Ferrer M."/>
            <person name="Messina E."/>
            <person name="Smedile F."/>
            <person name="La Spada G."/>
            <person name="La Cono V."/>
            <person name="Yakimov M.M."/>
        </authorList>
    </citation>
    <scope>NUCLEOTIDE SEQUENCE [LARGE SCALE GENOMIC DNA]</scope>
    <source>
        <strain evidence="4">AArc-Mg</strain>
    </source>
</reference>
<evidence type="ECO:0000313" key="4">
    <source>
        <dbReference type="Proteomes" id="UP000258613"/>
    </source>
</evidence>
<keyword evidence="1" id="KW-1133">Transmembrane helix</keyword>
<dbReference type="Proteomes" id="UP000258613">
    <property type="component" value="Chromosome"/>
</dbReference>
<evidence type="ECO:0000313" key="5">
    <source>
        <dbReference type="Proteomes" id="UP000258707"/>
    </source>
</evidence>
<proteinExistence type="predicted"/>
<feature type="transmembrane region" description="Helical" evidence="1">
    <location>
        <begin position="62"/>
        <end position="80"/>
    </location>
</feature>
<dbReference type="KEGG" id="nag:AArcMg_2607"/>